<dbReference type="InterPro" id="IPR052967">
    <property type="entry name" value="Stress_Response_Assoc"/>
</dbReference>
<keyword evidence="5" id="KW-1185">Reference proteome</keyword>
<dbReference type="EMBL" id="CP087164">
    <property type="protein sequence ID" value="UGS35308.1"/>
    <property type="molecule type" value="Genomic_DNA"/>
</dbReference>
<evidence type="ECO:0000313" key="5">
    <source>
        <dbReference type="Proteomes" id="UP001162834"/>
    </source>
</evidence>
<proteinExistence type="predicted"/>
<feature type="compositionally biased region" description="Basic and acidic residues" evidence="1">
    <location>
        <begin position="202"/>
        <end position="211"/>
    </location>
</feature>
<evidence type="ECO:0000259" key="2">
    <source>
        <dbReference type="Pfam" id="PF05239"/>
    </source>
</evidence>
<dbReference type="InterPro" id="IPR014747">
    <property type="entry name" value="Bac_photo_RC_H_C"/>
</dbReference>
<dbReference type="InterPro" id="IPR011033">
    <property type="entry name" value="PRC_barrel-like_sf"/>
</dbReference>
<protein>
    <recommendedName>
        <fullName evidence="6">Photosystem reaction center subunit H</fullName>
    </recommendedName>
</protein>
<reference evidence="4" key="1">
    <citation type="journal article" date="2022" name="Int. J. Syst. Evol. Microbiol.">
        <title>Pseudomonas aegrilactucae sp. nov. and Pseudomonas morbosilactucae sp. nov., pathogens causing bacterial rot of lettuce in Japan.</title>
        <authorList>
            <person name="Sawada H."/>
            <person name="Fujikawa T."/>
            <person name="Satou M."/>
        </authorList>
    </citation>
    <scope>NUCLEOTIDE SEQUENCE</scope>
    <source>
        <strain evidence="4">0166_1</strain>
    </source>
</reference>
<evidence type="ECO:0000313" key="4">
    <source>
        <dbReference type="EMBL" id="UGS35308.1"/>
    </source>
</evidence>
<feature type="region of interest" description="Disordered" evidence="1">
    <location>
        <begin position="248"/>
        <end position="281"/>
    </location>
</feature>
<dbReference type="NCBIfam" id="TIGR02271">
    <property type="entry name" value="YsnF/AvaK domain"/>
    <property type="match status" value="1"/>
</dbReference>
<dbReference type="GO" id="GO:0019684">
    <property type="term" value="P:photosynthesis, light reaction"/>
    <property type="evidence" value="ECO:0007669"/>
    <property type="project" value="InterPro"/>
</dbReference>
<feature type="domain" description="PRC-barrel" evidence="2">
    <location>
        <begin position="10"/>
        <end position="65"/>
    </location>
</feature>
<evidence type="ECO:0008006" key="6">
    <source>
        <dbReference type="Google" id="ProtNLM"/>
    </source>
</evidence>
<accession>A0A9E7C0E3</accession>
<dbReference type="PANTHER" id="PTHR38463:SF1">
    <property type="entry name" value="STRESS RESPONSE PROTEIN YSNF"/>
    <property type="match status" value="1"/>
</dbReference>
<name>A0A9E7C0E3_9ACTN</name>
<dbReference type="AlphaFoldDB" id="A0A9E7C0E3"/>
<evidence type="ECO:0000259" key="3">
    <source>
        <dbReference type="Pfam" id="PF09557"/>
    </source>
</evidence>
<evidence type="ECO:0000256" key="1">
    <source>
        <dbReference type="SAM" id="MobiDB-lite"/>
    </source>
</evidence>
<organism evidence="4 5">
    <name type="scientific">Capillimicrobium parvum</name>
    <dbReference type="NCBI Taxonomy" id="2884022"/>
    <lineage>
        <taxon>Bacteria</taxon>
        <taxon>Bacillati</taxon>
        <taxon>Actinomycetota</taxon>
        <taxon>Thermoleophilia</taxon>
        <taxon>Solirubrobacterales</taxon>
        <taxon>Capillimicrobiaceae</taxon>
        <taxon>Capillimicrobium</taxon>
    </lineage>
</organism>
<dbReference type="InterPro" id="IPR019060">
    <property type="entry name" value="DUF2382"/>
</dbReference>
<dbReference type="Pfam" id="PF09557">
    <property type="entry name" value="DUF2382"/>
    <property type="match status" value="1"/>
</dbReference>
<dbReference type="PANTHER" id="PTHR38463">
    <property type="entry name" value="STRESS RESPONSE PROTEIN YSNF"/>
    <property type="match status" value="1"/>
</dbReference>
<feature type="compositionally biased region" description="Basic and acidic residues" evidence="1">
    <location>
        <begin position="123"/>
        <end position="141"/>
    </location>
</feature>
<dbReference type="Gene3D" id="3.90.50.10">
    <property type="entry name" value="Photosynthetic Reaction Center, subunit H, domain 2"/>
    <property type="match status" value="1"/>
</dbReference>
<dbReference type="InterPro" id="IPR027275">
    <property type="entry name" value="PRC-brl_dom"/>
</dbReference>
<gene>
    <name evidence="4" type="ORF">DSM104329_01695</name>
</gene>
<dbReference type="KEGG" id="sbae:DSM104329_01695"/>
<sequence length="281" mass="31498">MTEVTATYNFTDRTLLDRDGEKIGKVDELYVDREGGRPEWALVHSGLFGMRKTFVPLRGASPDGEDVRLPIEKAQVKDAPHIDPDGQLSDAEERQLFEHYGVPYTDAGSTTAKGAPRTGRTGAGRDDDRRFERTGKDRGTVGRDTSGPNTDEAMTRSEEEMHVGKERVESGHARLRKYVVTEQVNQTVPVKREEVRIEREPITDANVDRATDGPAISEEQHDVVLHEERPVVEKKVVPKERVRLETDTVTEDRDVSGEVRKERIEGDVEGDAGKRGKRGTR</sequence>
<feature type="region of interest" description="Disordered" evidence="1">
    <location>
        <begin position="202"/>
        <end position="221"/>
    </location>
</feature>
<dbReference type="GO" id="GO:0030077">
    <property type="term" value="C:plasma membrane light-harvesting complex"/>
    <property type="evidence" value="ECO:0007669"/>
    <property type="project" value="InterPro"/>
</dbReference>
<dbReference type="Proteomes" id="UP001162834">
    <property type="component" value="Chromosome"/>
</dbReference>
<feature type="compositionally biased region" description="Basic and acidic residues" evidence="1">
    <location>
        <begin position="153"/>
        <end position="163"/>
    </location>
</feature>
<feature type="domain" description="DUF2382" evidence="3">
    <location>
        <begin position="154"/>
        <end position="265"/>
    </location>
</feature>
<feature type="compositionally biased region" description="Basic and acidic residues" evidence="1">
    <location>
        <begin position="248"/>
        <end position="274"/>
    </location>
</feature>
<dbReference type="RefSeq" id="WP_259314997.1">
    <property type="nucleotide sequence ID" value="NZ_CP087164.1"/>
</dbReference>
<dbReference type="SUPFAM" id="SSF50346">
    <property type="entry name" value="PRC-barrel domain"/>
    <property type="match status" value="1"/>
</dbReference>
<dbReference type="Pfam" id="PF05239">
    <property type="entry name" value="PRC"/>
    <property type="match status" value="1"/>
</dbReference>
<feature type="compositionally biased region" description="Low complexity" evidence="1">
    <location>
        <begin position="110"/>
        <end position="120"/>
    </location>
</feature>
<feature type="region of interest" description="Disordered" evidence="1">
    <location>
        <begin position="104"/>
        <end position="163"/>
    </location>
</feature>